<reference evidence="8 9" key="1">
    <citation type="submission" date="2020-12" db="EMBL/GenBank/DDBJ databases">
        <title>Effect of drift, selection, and recombination on the evolution of hybrid genomes in Candida yeast pathogens.</title>
        <authorList>
            <person name="Mixao V."/>
            <person name="Ksiezopolska E."/>
            <person name="Saus E."/>
            <person name="Boekhout T."/>
            <person name="Gacser A."/>
            <person name="Gabaldon T."/>
        </authorList>
    </citation>
    <scope>NUCLEOTIDE SEQUENCE [LARGE SCALE GENOMIC DNA]</scope>
    <source>
        <strain evidence="8 9">BP57</strain>
    </source>
</reference>
<comment type="similarity">
    <text evidence="1">Belongs to the R-transferase family.</text>
</comment>
<accession>A0A8H7ZDN5</accession>
<evidence type="ECO:0000256" key="5">
    <source>
        <dbReference type="SAM" id="Phobius"/>
    </source>
</evidence>
<dbReference type="Proteomes" id="UP000669133">
    <property type="component" value="Unassembled WGS sequence"/>
</dbReference>
<keyword evidence="9" id="KW-1185">Reference proteome</keyword>
<evidence type="ECO:0000259" key="6">
    <source>
        <dbReference type="Pfam" id="PF04376"/>
    </source>
</evidence>
<feature type="domain" description="N-end aminoacyl transferase N-terminal" evidence="6">
    <location>
        <begin position="13"/>
        <end position="103"/>
    </location>
</feature>
<dbReference type="EC" id="2.3.2.8" evidence="2"/>
<dbReference type="PANTHER" id="PTHR21367:SF1">
    <property type="entry name" value="ARGINYL-TRNA--PROTEIN TRANSFERASE 1"/>
    <property type="match status" value="1"/>
</dbReference>
<evidence type="ECO:0000313" key="8">
    <source>
        <dbReference type="EMBL" id="KAG5418629.1"/>
    </source>
</evidence>
<evidence type="ECO:0000256" key="2">
    <source>
        <dbReference type="ARBA" id="ARBA00012025"/>
    </source>
</evidence>
<evidence type="ECO:0000313" key="9">
    <source>
        <dbReference type="Proteomes" id="UP000669133"/>
    </source>
</evidence>
<keyword evidence="3" id="KW-0808">Transferase</keyword>
<keyword evidence="5" id="KW-1133">Transmembrane helix</keyword>
<dbReference type="EMBL" id="JAEOAQ010000005">
    <property type="protein sequence ID" value="KAG5418629.1"/>
    <property type="molecule type" value="Genomic_DNA"/>
</dbReference>
<dbReference type="GeneID" id="93652786"/>
<keyword evidence="5" id="KW-0812">Transmembrane</keyword>
<organism evidence="8 9">
    <name type="scientific">Candida metapsilosis</name>
    <dbReference type="NCBI Taxonomy" id="273372"/>
    <lineage>
        <taxon>Eukaryota</taxon>
        <taxon>Fungi</taxon>
        <taxon>Dikarya</taxon>
        <taxon>Ascomycota</taxon>
        <taxon>Saccharomycotina</taxon>
        <taxon>Pichiomycetes</taxon>
        <taxon>Debaryomycetaceae</taxon>
        <taxon>Candida/Lodderomyces clade</taxon>
        <taxon>Candida</taxon>
    </lineage>
</organism>
<evidence type="ECO:0000256" key="3">
    <source>
        <dbReference type="ARBA" id="ARBA00022679"/>
    </source>
</evidence>
<dbReference type="OrthoDB" id="74183at2759"/>
<evidence type="ECO:0000259" key="7">
    <source>
        <dbReference type="Pfam" id="PF04377"/>
    </source>
</evidence>
<keyword evidence="4" id="KW-0012">Acyltransferase</keyword>
<dbReference type="RefSeq" id="XP_067547745.1">
    <property type="nucleotide sequence ID" value="XM_067693200.1"/>
</dbReference>
<proteinExistence type="inferred from homology"/>
<dbReference type="Pfam" id="PF04376">
    <property type="entry name" value="ATE_N"/>
    <property type="match status" value="1"/>
</dbReference>
<evidence type="ECO:0000256" key="4">
    <source>
        <dbReference type="ARBA" id="ARBA00023315"/>
    </source>
</evidence>
<dbReference type="Pfam" id="PF04377">
    <property type="entry name" value="ATE_C"/>
    <property type="match status" value="1"/>
</dbReference>
<gene>
    <name evidence="8" type="ORF">I9W82_004157</name>
</gene>
<dbReference type="InterPro" id="IPR007471">
    <property type="entry name" value="N-end_Aminoacyl_Trfase_N"/>
</dbReference>
<dbReference type="GO" id="GO:0005737">
    <property type="term" value="C:cytoplasm"/>
    <property type="evidence" value="ECO:0007669"/>
    <property type="project" value="TreeGrafter"/>
</dbReference>
<feature type="transmembrane region" description="Helical" evidence="5">
    <location>
        <begin position="476"/>
        <end position="504"/>
    </location>
</feature>
<dbReference type="InterPro" id="IPR030700">
    <property type="entry name" value="N-end_Aminoacyl_Trfase"/>
</dbReference>
<evidence type="ECO:0000256" key="1">
    <source>
        <dbReference type="ARBA" id="ARBA00009991"/>
    </source>
</evidence>
<protein>
    <recommendedName>
        <fullName evidence="2">arginyltransferase</fullName>
        <ecNumber evidence="2">2.3.2.8</ecNumber>
    </recommendedName>
</protein>
<name>A0A8H7ZDN5_9ASCO</name>
<feature type="domain" description="N-end rule aminoacyl transferase C-terminal" evidence="7">
    <location>
        <begin position="154"/>
        <end position="299"/>
    </location>
</feature>
<dbReference type="AlphaFoldDB" id="A0A8H7ZDN5"/>
<dbReference type="GO" id="GO:0004057">
    <property type="term" value="F:arginyl-tRNA--protein transferase activity"/>
    <property type="evidence" value="ECO:0007669"/>
    <property type="project" value="UniProtKB-EC"/>
</dbReference>
<keyword evidence="5" id="KW-0472">Membrane</keyword>
<comment type="caution">
    <text evidence="8">The sequence shown here is derived from an EMBL/GenBank/DDBJ whole genome shotgun (WGS) entry which is preliminary data.</text>
</comment>
<sequence>MIFSNPLYKKGLQCPYCNDTKKDYTSLETQAKKPSEKSPPKKLFKVGSTVSLMTCQEYDDLINQGFRRAGAFLYKHDLLRSCCQSYTIRTNMSYFTPSKKQRKAINKFIKEICPDESVLSPVSKNTFNLEQLVEAQLKSTRFRIEYEPSKFSAEKFKLYKKYQVAIHKENPSNVTESNFKKILCDTPFHMREEKGNALQWQSLDINNWSSKNLEKRIGPAHACYYLDDKLIAFSVLDFIPSGVVSNYFAWDPDYAHLSLGTVSAIRELQMCKALGYDWYYLGSYIDDCDKFNYKAKFGGEVLDVCTETYYPLDEVKPFLKNGRYFVIGTIGETEHGKEMDYEATGHTKSRSIGKMSYNAAEDIYGDEEVYTNAEEQANQLLNDYDIGPTGTHKLPSVMPGLIQLSKIEQWLDEGIIDDDTLVKINTSSGVRTFYFGSLDKGKRGRYIECVRLFGLEKMKQSVMFYQSDEILDTLTAILFCGLCMIFYFYIYGYVSLGVVSNLIIINI</sequence>
<dbReference type="PANTHER" id="PTHR21367">
    <property type="entry name" value="ARGININE-TRNA-PROTEIN TRANSFERASE 1"/>
    <property type="match status" value="1"/>
</dbReference>
<dbReference type="InterPro" id="IPR007472">
    <property type="entry name" value="N-end_Aminoacyl_Trfase_C"/>
</dbReference>
<dbReference type="SUPFAM" id="SSF55729">
    <property type="entry name" value="Acyl-CoA N-acyltransferases (Nat)"/>
    <property type="match status" value="1"/>
</dbReference>
<dbReference type="InterPro" id="IPR016181">
    <property type="entry name" value="Acyl_CoA_acyltransferase"/>
</dbReference>